<dbReference type="Gene3D" id="3.40.630.30">
    <property type="match status" value="1"/>
</dbReference>
<protein>
    <submittedName>
        <fullName evidence="1">Uncharacterized protein</fullName>
    </submittedName>
</protein>
<dbReference type="EMBL" id="DXFG01000152">
    <property type="protein sequence ID" value="HIX37732.1"/>
    <property type="molecule type" value="Genomic_DNA"/>
</dbReference>
<proteinExistence type="predicted"/>
<reference evidence="1" key="1">
    <citation type="journal article" date="2021" name="PeerJ">
        <title>Extensive microbial diversity within the chicken gut microbiome revealed by metagenomics and culture.</title>
        <authorList>
            <person name="Gilroy R."/>
            <person name="Ravi A."/>
            <person name="Getino M."/>
            <person name="Pursley I."/>
            <person name="Horton D.L."/>
            <person name="Alikhan N.F."/>
            <person name="Baker D."/>
            <person name="Gharbi K."/>
            <person name="Hall N."/>
            <person name="Watson M."/>
            <person name="Adriaenssens E.M."/>
            <person name="Foster-Nyarko E."/>
            <person name="Jarju S."/>
            <person name="Secka A."/>
            <person name="Antonio M."/>
            <person name="Oren A."/>
            <person name="Chaudhuri R.R."/>
            <person name="La Ragione R."/>
            <person name="Hildebrand F."/>
            <person name="Pallen M.J."/>
        </authorList>
    </citation>
    <scope>NUCLEOTIDE SEQUENCE</scope>
    <source>
        <strain evidence="1">ChiHjej12B11-1927</strain>
    </source>
</reference>
<sequence>MEINILNSSNAGAVAQFMSTVKPEWWDYTGAYQQLQDVSLLASLIGWYMTEDSKIKGWILCAEYAGYSCLSIENLGYDDNGQFVMEQQLEPLLIQAETYAKEKGYRNLKYIIGSTEMSCHGKPILDFAAALKDLKSYNRKHFDYFVDYGFKPTGFIPNCYGNNYHGIVMIKQL</sequence>
<comment type="caution">
    <text evidence="1">The sequence shown here is derived from an EMBL/GenBank/DDBJ whole genome shotgun (WGS) entry which is preliminary data.</text>
</comment>
<organism evidence="1 2">
    <name type="scientific">Candidatus Blautia pullistercoris</name>
    <dbReference type="NCBI Taxonomy" id="2838499"/>
    <lineage>
        <taxon>Bacteria</taxon>
        <taxon>Bacillati</taxon>
        <taxon>Bacillota</taxon>
        <taxon>Clostridia</taxon>
        <taxon>Lachnospirales</taxon>
        <taxon>Lachnospiraceae</taxon>
        <taxon>Blautia</taxon>
    </lineage>
</organism>
<evidence type="ECO:0000313" key="2">
    <source>
        <dbReference type="Proteomes" id="UP000824230"/>
    </source>
</evidence>
<dbReference type="AlphaFoldDB" id="A0A9D2ANB6"/>
<gene>
    <name evidence="1" type="ORF">H9738_07685</name>
</gene>
<name>A0A9D2ANB6_9FIRM</name>
<reference evidence="1" key="2">
    <citation type="submission" date="2021-04" db="EMBL/GenBank/DDBJ databases">
        <authorList>
            <person name="Gilroy R."/>
        </authorList>
    </citation>
    <scope>NUCLEOTIDE SEQUENCE</scope>
    <source>
        <strain evidence="1">ChiHjej12B11-1927</strain>
    </source>
</reference>
<evidence type="ECO:0000313" key="1">
    <source>
        <dbReference type="EMBL" id="HIX37732.1"/>
    </source>
</evidence>
<accession>A0A9D2ANB6</accession>
<dbReference type="Proteomes" id="UP000824230">
    <property type="component" value="Unassembled WGS sequence"/>
</dbReference>